<gene>
    <name evidence="1" type="ORF">FNC33_03665</name>
</gene>
<sequence>MQQINWHLGQAVLPEHFTLSQQLSTQRNISLCQTNSATGFYGLAELTVDESLLEKNILRIETLMYITQKSECIYYQRSNYPKALELNLNTVDLDIVEIAIKIDENPLIEYISDGNAKIQTKLPNISLIINSDEIDELSSFKILVLKQLENGKWVLGEYLPTILTTKVYGFNLVVNKLSNLLHTIRAYVVNERAVNSAISAVKLLLLNNILYACNQLQYYIWQLVYTKYSPVFIFHAIQTIYLYLLQYQESNELDPSLVYKHDKSLDSFEYLLNAISEKVLHTKAIEYKLFKPIENLLSTGIIEFEALNRKKHYLVVRKPLEDYSYSLSTIKLTSPSRVEYVNKYAMIGLKLSKLDFNPLPTSTVDKYCDIYEILPSREWDYILSEQVICLLNTRDISDLKFVYYYI</sequence>
<dbReference type="NCBIfam" id="TIGR03353">
    <property type="entry name" value="VI_chp_4"/>
    <property type="match status" value="1"/>
</dbReference>
<accession>A0A6I4RUV4</accession>
<evidence type="ECO:0000313" key="1">
    <source>
        <dbReference type="EMBL" id="MWZ39645.1"/>
    </source>
</evidence>
<dbReference type="Proteomes" id="UP000469081">
    <property type="component" value="Unassembled WGS sequence"/>
</dbReference>
<dbReference type="PANTHER" id="PTHR35566:SF1">
    <property type="entry name" value="TYPE VI SECRETION SYSTEM BASEPLATE COMPONENT TSSK1"/>
    <property type="match status" value="1"/>
</dbReference>
<proteinExistence type="predicted"/>
<name>A0A6I4RUV4_FRATU</name>
<dbReference type="InterPro" id="IPR010263">
    <property type="entry name" value="T6SS_TssK"/>
</dbReference>
<evidence type="ECO:0000313" key="2">
    <source>
        <dbReference type="Proteomes" id="UP000469081"/>
    </source>
</evidence>
<dbReference type="AlphaFoldDB" id="A0A6I4RUV4"/>
<dbReference type="Pfam" id="PF05936">
    <property type="entry name" value="T6SS_VasE"/>
    <property type="match status" value="1"/>
</dbReference>
<dbReference type="EMBL" id="VJEZ01000004">
    <property type="protein sequence ID" value="MWZ39645.1"/>
    <property type="molecule type" value="Genomic_DNA"/>
</dbReference>
<protein>
    <recommendedName>
        <fullName evidence="3">Type VI secretion system baseplate subunit TssK</fullName>
    </recommendedName>
</protein>
<comment type="caution">
    <text evidence="1">The sequence shown here is derived from an EMBL/GenBank/DDBJ whole genome shotgun (WGS) entry which is preliminary data.</text>
</comment>
<dbReference type="PANTHER" id="PTHR35566">
    <property type="entry name" value="BLR3599 PROTEIN"/>
    <property type="match status" value="1"/>
</dbReference>
<evidence type="ECO:0008006" key="3">
    <source>
        <dbReference type="Google" id="ProtNLM"/>
    </source>
</evidence>
<organism evidence="1 2">
    <name type="scientific">Francisella tularensis</name>
    <dbReference type="NCBI Taxonomy" id="263"/>
    <lineage>
        <taxon>Bacteria</taxon>
        <taxon>Pseudomonadati</taxon>
        <taxon>Pseudomonadota</taxon>
        <taxon>Gammaproteobacteria</taxon>
        <taxon>Thiotrichales</taxon>
        <taxon>Francisellaceae</taxon>
        <taxon>Francisella</taxon>
    </lineage>
</organism>
<dbReference type="RefSeq" id="WP_003040860.1">
    <property type="nucleotide sequence ID" value="NZ_VJEZ01000004.1"/>
</dbReference>
<reference evidence="1 2" key="1">
    <citation type="submission" date="2019-06" db="EMBL/GenBank/DDBJ databases">
        <title>Phylogeography and genetic diversity of Francisella tularensis subsp. holarctica in France (1947-2018).</title>
        <authorList>
            <person name="Kevin M."/>
            <person name="Madani N."/>
            <person name="Maurin M."/>
        </authorList>
    </citation>
    <scope>NUCLEOTIDE SEQUENCE [LARGE SCALE GENOMIC DNA]</scope>
    <source>
        <strain evidence="1 2">ATCC 15482</strain>
    </source>
</reference>